<evidence type="ECO:0000313" key="2">
    <source>
        <dbReference type="Proteomes" id="UP000887566"/>
    </source>
</evidence>
<dbReference type="WBParaSite" id="PSAMB.scaffold293size58662.g4465.t1">
    <property type="protein sequence ID" value="PSAMB.scaffold293size58662.g4465.t1"/>
    <property type="gene ID" value="PSAMB.scaffold293size58662.g4465"/>
</dbReference>
<accession>A0A914W2Y8</accession>
<protein>
    <submittedName>
        <fullName evidence="3">Uncharacterized protein</fullName>
    </submittedName>
</protein>
<evidence type="ECO:0000313" key="3">
    <source>
        <dbReference type="WBParaSite" id="PSAMB.scaffold293size58662.g4465.t1"/>
    </source>
</evidence>
<name>A0A914W2Y8_9BILA</name>
<evidence type="ECO:0000256" key="1">
    <source>
        <dbReference type="SAM" id="MobiDB-lite"/>
    </source>
</evidence>
<reference evidence="3" key="1">
    <citation type="submission" date="2022-11" db="UniProtKB">
        <authorList>
            <consortium name="WormBaseParasite"/>
        </authorList>
    </citation>
    <scope>IDENTIFICATION</scope>
</reference>
<proteinExistence type="predicted"/>
<dbReference type="Proteomes" id="UP000887566">
    <property type="component" value="Unplaced"/>
</dbReference>
<dbReference type="AlphaFoldDB" id="A0A914W2Y8"/>
<sequence length="208" mass="23640">MSLIQFLQRYQLMPHPSTGCAPADLVLKHSPRSQWDMLHPTALANLKNKKKSLNMKHYFDKKTKEKELAIGLNVFVRIYHGKNKWVKGVIVERRGAIKWLIRVNGYSKPWARHSNQICHVSTDNDNDASTDEQLELTNDLGSTARHESMHLEDCANDDAAIAELTDDNGADNLFYEANDDLPQAAIASPVPDIVQEQQLPLRKSTRER</sequence>
<organism evidence="2 3">
    <name type="scientific">Plectus sambesii</name>
    <dbReference type="NCBI Taxonomy" id="2011161"/>
    <lineage>
        <taxon>Eukaryota</taxon>
        <taxon>Metazoa</taxon>
        <taxon>Ecdysozoa</taxon>
        <taxon>Nematoda</taxon>
        <taxon>Chromadorea</taxon>
        <taxon>Plectida</taxon>
        <taxon>Plectina</taxon>
        <taxon>Plectoidea</taxon>
        <taxon>Plectidae</taxon>
        <taxon>Plectus</taxon>
    </lineage>
</organism>
<feature type="region of interest" description="Disordered" evidence="1">
    <location>
        <begin position="186"/>
        <end position="208"/>
    </location>
</feature>
<keyword evidence="2" id="KW-1185">Reference proteome</keyword>